<name>A0A0E9UI45_ANGAN</name>
<protein>
    <submittedName>
        <fullName evidence="1">Uncharacterized protein</fullName>
    </submittedName>
</protein>
<organism evidence="1">
    <name type="scientific">Anguilla anguilla</name>
    <name type="common">European freshwater eel</name>
    <name type="synonym">Muraena anguilla</name>
    <dbReference type="NCBI Taxonomy" id="7936"/>
    <lineage>
        <taxon>Eukaryota</taxon>
        <taxon>Metazoa</taxon>
        <taxon>Chordata</taxon>
        <taxon>Craniata</taxon>
        <taxon>Vertebrata</taxon>
        <taxon>Euteleostomi</taxon>
        <taxon>Actinopterygii</taxon>
        <taxon>Neopterygii</taxon>
        <taxon>Teleostei</taxon>
        <taxon>Anguilliformes</taxon>
        <taxon>Anguillidae</taxon>
        <taxon>Anguilla</taxon>
    </lineage>
</organism>
<evidence type="ECO:0000313" key="1">
    <source>
        <dbReference type="EMBL" id="JAH64920.1"/>
    </source>
</evidence>
<reference evidence="1" key="2">
    <citation type="journal article" date="2015" name="Fish Shellfish Immunol.">
        <title>Early steps in the European eel (Anguilla anguilla)-Vibrio vulnificus interaction in the gills: Role of the RtxA13 toxin.</title>
        <authorList>
            <person name="Callol A."/>
            <person name="Pajuelo D."/>
            <person name="Ebbesson L."/>
            <person name="Teles M."/>
            <person name="MacKenzie S."/>
            <person name="Amaro C."/>
        </authorList>
    </citation>
    <scope>NUCLEOTIDE SEQUENCE</scope>
</reference>
<sequence>MPRWIGLKRDSSSALMGP</sequence>
<accession>A0A0E9UI45</accession>
<dbReference type="AlphaFoldDB" id="A0A0E9UI45"/>
<proteinExistence type="predicted"/>
<reference evidence="1" key="1">
    <citation type="submission" date="2014-11" db="EMBL/GenBank/DDBJ databases">
        <authorList>
            <person name="Amaro Gonzalez C."/>
        </authorList>
    </citation>
    <scope>NUCLEOTIDE SEQUENCE</scope>
</reference>
<dbReference type="EMBL" id="GBXM01043657">
    <property type="protein sequence ID" value="JAH64920.1"/>
    <property type="molecule type" value="Transcribed_RNA"/>
</dbReference>